<proteinExistence type="predicted"/>
<dbReference type="Pfam" id="PF00168">
    <property type="entry name" value="C2"/>
    <property type="match status" value="1"/>
</dbReference>
<dbReference type="InterPro" id="IPR000008">
    <property type="entry name" value="C2_dom"/>
</dbReference>
<reference evidence="5" key="1">
    <citation type="submission" date="2006-10" db="EMBL/GenBank/DDBJ databases">
        <authorList>
            <person name="Amadeo P."/>
            <person name="Zhao Q."/>
            <person name="Wortman J."/>
            <person name="Fraser-Liggett C."/>
            <person name="Carlton J."/>
        </authorList>
    </citation>
    <scope>NUCLEOTIDE SEQUENCE</scope>
    <source>
        <strain evidence="5">G3</strain>
    </source>
</reference>
<dbReference type="STRING" id="5722.A2EZF8"/>
<protein>
    <submittedName>
        <fullName evidence="5">C2 domain containing protein</fullName>
    </submittedName>
</protein>
<dbReference type="AlphaFoldDB" id="A2EZF8"/>
<reference evidence="5" key="2">
    <citation type="journal article" date="2007" name="Science">
        <title>Draft genome sequence of the sexually transmitted pathogen Trichomonas vaginalis.</title>
        <authorList>
            <person name="Carlton J.M."/>
            <person name="Hirt R.P."/>
            <person name="Silva J.C."/>
            <person name="Delcher A.L."/>
            <person name="Schatz M."/>
            <person name="Zhao Q."/>
            <person name="Wortman J.R."/>
            <person name="Bidwell S.L."/>
            <person name="Alsmark U.C.M."/>
            <person name="Besteiro S."/>
            <person name="Sicheritz-Ponten T."/>
            <person name="Noel C.J."/>
            <person name="Dacks J.B."/>
            <person name="Foster P.G."/>
            <person name="Simillion C."/>
            <person name="Van de Peer Y."/>
            <person name="Miranda-Saavedra D."/>
            <person name="Barton G.J."/>
            <person name="Westrop G.D."/>
            <person name="Mueller S."/>
            <person name="Dessi D."/>
            <person name="Fiori P.L."/>
            <person name="Ren Q."/>
            <person name="Paulsen I."/>
            <person name="Zhang H."/>
            <person name="Bastida-Corcuera F.D."/>
            <person name="Simoes-Barbosa A."/>
            <person name="Brown M.T."/>
            <person name="Hayes R.D."/>
            <person name="Mukherjee M."/>
            <person name="Okumura C.Y."/>
            <person name="Schneider R."/>
            <person name="Smith A.J."/>
            <person name="Vanacova S."/>
            <person name="Villalvazo M."/>
            <person name="Haas B.J."/>
            <person name="Pertea M."/>
            <person name="Feldblyum T.V."/>
            <person name="Utterback T.R."/>
            <person name="Shu C.L."/>
            <person name="Osoegawa K."/>
            <person name="de Jong P.J."/>
            <person name="Hrdy I."/>
            <person name="Horvathova L."/>
            <person name="Zubacova Z."/>
            <person name="Dolezal P."/>
            <person name="Malik S.B."/>
            <person name="Logsdon J.M. Jr."/>
            <person name="Henze K."/>
            <person name="Gupta A."/>
            <person name="Wang C.C."/>
            <person name="Dunne R.L."/>
            <person name="Upcroft J.A."/>
            <person name="Upcroft P."/>
            <person name="White O."/>
            <person name="Salzberg S.L."/>
            <person name="Tang P."/>
            <person name="Chiu C.-H."/>
            <person name="Lee Y.-S."/>
            <person name="Embley T.M."/>
            <person name="Coombs G.H."/>
            <person name="Mottram J.C."/>
            <person name="Tachezy J."/>
            <person name="Fraser-Liggett C.M."/>
            <person name="Johnson P.J."/>
        </authorList>
    </citation>
    <scope>NUCLEOTIDE SEQUENCE [LARGE SCALE GENOMIC DNA]</scope>
    <source>
        <strain evidence="5">G3</strain>
    </source>
</reference>
<dbReference type="RefSeq" id="XP_001330820.1">
    <property type="nucleotide sequence ID" value="XM_001330784.1"/>
</dbReference>
<name>A2EZF8_TRIV3</name>
<dbReference type="PANTHER" id="PTHR45911:SF4">
    <property type="entry name" value="MULTIPLE C2 AND TRANSMEMBRANE DOMAIN-CONTAINING PROTEIN"/>
    <property type="match status" value="1"/>
</dbReference>
<keyword evidence="6" id="KW-1185">Reference proteome</keyword>
<dbReference type="PROSITE" id="PS50004">
    <property type="entry name" value="C2"/>
    <property type="match status" value="1"/>
</dbReference>
<dbReference type="InterPro" id="IPR035892">
    <property type="entry name" value="C2_domain_sf"/>
</dbReference>
<evidence type="ECO:0000259" key="4">
    <source>
        <dbReference type="PROSITE" id="PS50004"/>
    </source>
</evidence>
<dbReference type="VEuPathDB" id="TrichDB:TVAG_431200"/>
<feature type="coiled-coil region" evidence="3">
    <location>
        <begin position="118"/>
        <end position="159"/>
    </location>
</feature>
<feature type="domain" description="C2" evidence="4">
    <location>
        <begin position="225"/>
        <end position="338"/>
    </location>
</feature>
<keyword evidence="2" id="KW-0106">Calcium</keyword>
<dbReference type="EMBL" id="DS113551">
    <property type="protein sequence ID" value="EAY01979.1"/>
    <property type="molecule type" value="Genomic_DNA"/>
</dbReference>
<dbReference type="VEuPathDB" id="TrichDB:TVAGG3_0587750"/>
<accession>A2EZF8</accession>
<dbReference type="SMR" id="A2EZF8"/>
<evidence type="ECO:0000256" key="1">
    <source>
        <dbReference type="ARBA" id="ARBA00022723"/>
    </source>
</evidence>
<keyword evidence="1" id="KW-0479">Metal-binding</keyword>
<dbReference type="Gene3D" id="2.60.40.150">
    <property type="entry name" value="C2 domain"/>
    <property type="match status" value="1"/>
</dbReference>
<sequence length="338" mass="39095">MSQTLIQNFEYTAAHIKDFIDEDKLFSTFEIEDITQIMKFANLTTNDFISILKQSQFTVKANKLYMCIRSANVSIQNYEDAIKILKSSKKYLKLTFLDGVIDFLMHSQNVPCDYTEKIQTIQIELSEIQNQKQQSEKELESLKLQLNQIIEENTRLKAEIYDRNRNVNQVNEELIQKESSDSPTKLNDVENKFNVFKKKERKISSSSCSSSSSSEEEKADHLKFTIRKVSEELKPEGKPKKLLLDVTVVKATDLASMDLNGRSGPYVVLSLNNSEDFKTEVVKKTKNPKWNETFGAVSCEVKFIIHRLDLLLSRKHRIYIGGQIYVHIFILIKPYLLI</sequence>
<dbReference type="OrthoDB" id="270970at2759"/>
<dbReference type="InParanoid" id="A2EZF8"/>
<evidence type="ECO:0000313" key="6">
    <source>
        <dbReference type="Proteomes" id="UP000001542"/>
    </source>
</evidence>
<dbReference type="PANTHER" id="PTHR45911">
    <property type="entry name" value="C2 DOMAIN-CONTAINING PROTEIN"/>
    <property type="match status" value="1"/>
</dbReference>
<evidence type="ECO:0000313" key="5">
    <source>
        <dbReference type="EMBL" id="EAY01979.1"/>
    </source>
</evidence>
<organism evidence="5 6">
    <name type="scientific">Trichomonas vaginalis (strain ATCC PRA-98 / G3)</name>
    <dbReference type="NCBI Taxonomy" id="412133"/>
    <lineage>
        <taxon>Eukaryota</taxon>
        <taxon>Metamonada</taxon>
        <taxon>Parabasalia</taxon>
        <taxon>Trichomonadida</taxon>
        <taxon>Trichomonadidae</taxon>
        <taxon>Trichomonas</taxon>
    </lineage>
</organism>
<evidence type="ECO:0000256" key="3">
    <source>
        <dbReference type="SAM" id="Coils"/>
    </source>
</evidence>
<dbReference type="SUPFAM" id="SSF49562">
    <property type="entry name" value="C2 domain (Calcium/lipid-binding domain, CaLB)"/>
    <property type="match status" value="1"/>
</dbReference>
<dbReference type="Proteomes" id="UP000001542">
    <property type="component" value="Unassembled WGS sequence"/>
</dbReference>
<keyword evidence="3" id="KW-0175">Coiled coil</keyword>
<evidence type="ECO:0000256" key="2">
    <source>
        <dbReference type="ARBA" id="ARBA00022837"/>
    </source>
</evidence>
<dbReference type="GO" id="GO:0046872">
    <property type="term" value="F:metal ion binding"/>
    <property type="evidence" value="ECO:0007669"/>
    <property type="project" value="UniProtKB-KW"/>
</dbReference>
<gene>
    <name evidence="5" type="ORF">TVAG_431200</name>
</gene>
<dbReference type="KEGG" id="tva:4759810"/>